<evidence type="ECO:0000313" key="12">
    <source>
        <dbReference type="Proteomes" id="UP000305362"/>
    </source>
</evidence>
<dbReference type="Pfam" id="PF11712">
    <property type="entry name" value="Vma12"/>
    <property type="match status" value="1"/>
</dbReference>
<dbReference type="PANTHER" id="PTHR10130">
    <property type="entry name" value="PEROXISOMAL TARGETING SIGNAL 1 RECEPTOR PEX5"/>
    <property type="match status" value="1"/>
</dbReference>
<evidence type="ECO:0000256" key="1">
    <source>
        <dbReference type="ARBA" id="ARBA00004275"/>
    </source>
</evidence>
<dbReference type="Gene3D" id="1.25.40.10">
    <property type="entry name" value="Tetratricopeptide repeat domain"/>
    <property type="match status" value="1"/>
</dbReference>
<feature type="region of interest" description="Disordered" evidence="9">
    <location>
        <begin position="873"/>
        <end position="892"/>
    </location>
</feature>
<feature type="region of interest" description="Disordered" evidence="9">
    <location>
        <begin position="298"/>
        <end position="336"/>
    </location>
</feature>
<dbReference type="GO" id="GO:0016560">
    <property type="term" value="P:protein import into peroxisome matrix, docking"/>
    <property type="evidence" value="ECO:0007669"/>
    <property type="project" value="TreeGrafter"/>
</dbReference>
<dbReference type="AlphaFoldDB" id="A0AB74KGE1"/>
<keyword evidence="10" id="KW-0812">Transmembrane</keyword>
<feature type="compositionally biased region" description="Low complexity" evidence="9">
    <location>
        <begin position="843"/>
        <end position="856"/>
    </location>
</feature>
<evidence type="ECO:0000256" key="3">
    <source>
        <dbReference type="ARBA" id="ARBA00005348"/>
    </source>
</evidence>
<feature type="transmembrane region" description="Helical" evidence="10">
    <location>
        <begin position="145"/>
        <end position="165"/>
    </location>
</feature>
<dbReference type="GO" id="GO:0070072">
    <property type="term" value="P:vacuolar proton-transporting V-type ATPase complex assembly"/>
    <property type="evidence" value="ECO:0007669"/>
    <property type="project" value="InterPro"/>
</dbReference>
<keyword evidence="5" id="KW-0677">Repeat</keyword>
<dbReference type="InterPro" id="IPR011990">
    <property type="entry name" value="TPR-like_helical_dom_sf"/>
</dbReference>
<gene>
    <name evidence="11" type="ORF">E3Q03_01201</name>
</gene>
<feature type="compositionally biased region" description="Low complexity" evidence="9">
    <location>
        <begin position="318"/>
        <end position="336"/>
    </location>
</feature>
<evidence type="ECO:0000256" key="10">
    <source>
        <dbReference type="SAM" id="Phobius"/>
    </source>
</evidence>
<feature type="region of interest" description="Disordered" evidence="9">
    <location>
        <begin position="836"/>
        <end position="860"/>
    </location>
</feature>
<dbReference type="PROSITE" id="PS50005">
    <property type="entry name" value="TPR"/>
    <property type="match status" value="2"/>
</dbReference>
<evidence type="ECO:0000256" key="4">
    <source>
        <dbReference type="ARBA" id="ARBA00022490"/>
    </source>
</evidence>
<accession>A0AB74KGE1</accession>
<comment type="subcellular location">
    <subcellularLocation>
        <location evidence="2">Cytoplasm</location>
    </subcellularLocation>
    <subcellularLocation>
        <location evidence="1">Peroxisome</location>
    </subcellularLocation>
</comment>
<dbReference type="InterPro" id="IPR024111">
    <property type="entry name" value="PEX5/PEX5L"/>
</dbReference>
<feature type="compositionally biased region" description="Polar residues" evidence="9">
    <location>
        <begin position="873"/>
        <end position="882"/>
    </location>
</feature>
<name>A0AB74KGE1_9BASI</name>
<evidence type="ECO:0000256" key="5">
    <source>
        <dbReference type="ARBA" id="ARBA00022737"/>
    </source>
</evidence>
<evidence type="ECO:0000313" key="11">
    <source>
        <dbReference type="EMBL" id="TIC69940.1"/>
    </source>
</evidence>
<protein>
    <submittedName>
        <fullName evidence="11">TPR-like protein</fullName>
    </submittedName>
</protein>
<keyword evidence="6 8" id="KW-0802">TPR repeat</keyword>
<dbReference type="Proteomes" id="UP000305362">
    <property type="component" value="Unassembled WGS sequence"/>
</dbReference>
<dbReference type="InterPro" id="IPR021013">
    <property type="entry name" value="ATPase_Vma12"/>
</dbReference>
<evidence type="ECO:0000256" key="2">
    <source>
        <dbReference type="ARBA" id="ARBA00004496"/>
    </source>
</evidence>
<dbReference type="SMART" id="SM00028">
    <property type="entry name" value="TPR"/>
    <property type="match status" value="4"/>
</dbReference>
<dbReference type="GO" id="GO:0005052">
    <property type="term" value="F:peroxisome matrix targeting signal-1 binding"/>
    <property type="evidence" value="ECO:0007669"/>
    <property type="project" value="TreeGrafter"/>
</dbReference>
<dbReference type="EMBL" id="SPRV01000008">
    <property type="protein sequence ID" value="TIC69940.1"/>
    <property type="molecule type" value="Genomic_DNA"/>
</dbReference>
<dbReference type="GO" id="GO:0005778">
    <property type="term" value="C:peroxisomal membrane"/>
    <property type="evidence" value="ECO:0007669"/>
    <property type="project" value="TreeGrafter"/>
</dbReference>
<feature type="repeat" description="TPR" evidence="8">
    <location>
        <begin position="667"/>
        <end position="700"/>
    </location>
</feature>
<dbReference type="Pfam" id="PF13432">
    <property type="entry name" value="TPR_16"/>
    <property type="match status" value="2"/>
</dbReference>
<feature type="compositionally biased region" description="Polar residues" evidence="9">
    <location>
        <begin position="298"/>
        <end position="317"/>
    </location>
</feature>
<dbReference type="GO" id="GO:0005829">
    <property type="term" value="C:cytosol"/>
    <property type="evidence" value="ECO:0007669"/>
    <property type="project" value="TreeGrafter"/>
</dbReference>
<organism evidence="11 12">
    <name type="scientific">Wallemia mellicola</name>
    <dbReference type="NCBI Taxonomy" id="1708541"/>
    <lineage>
        <taxon>Eukaryota</taxon>
        <taxon>Fungi</taxon>
        <taxon>Dikarya</taxon>
        <taxon>Basidiomycota</taxon>
        <taxon>Wallemiomycotina</taxon>
        <taxon>Wallemiomycetes</taxon>
        <taxon>Wallemiales</taxon>
        <taxon>Wallemiaceae</taxon>
        <taxon>Wallemia</taxon>
    </lineage>
</organism>
<keyword evidence="7" id="KW-0576">Peroxisome</keyword>
<keyword evidence="10" id="KW-0472">Membrane</keyword>
<reference evidence="11 12" key="1">
    <citation type="submission" date="2019-03" db="EMBL/GenBank/DDBJ databases">
        <title>Sequencing 25 genomes of Wallemia mellicola.</title>
        <authorList>
            <person name="Gostincar C."/>
        </authorList>
    </citation>
    <scope>NUCLEOTIDE SEQUENCE [LARGE SCALE GENOMIC DNA]</scope>
    <source>
        <strain evidence="11 12">EXF-1277</strain>
    </source>
</reference>
<dbReference type="PANTHER" id="PTHR10130:SF0">
    <property type="entry name" value="GH08708P"/>
    <property type="match status" value="1"/>
</dbReference>
<dbReference type="SUPFAM" id="SSF48452">
    <property type="entry name" value="TPR-like"/>
    <property type="match status" value="1"/>
</dbReference>
<evidence type="ECO:0000256" key="8">
    <source>
        <dbReference type="PROSITE-ProRule" id="PRU00339"/>
    </source>
</evidence>
<evidence type="ECO:0000256" key="7">
    <source>
        <dbReference type="ARBA" id="ARBA00023140"/>
    </source>
</evidence>
<keyword evidence="10" id="KW-1133">Transmembrane helix</keyword>
<sequence>MLQLEKHSVELVEKLNNVARGNGEYREVDVSTLTHEDITYIIKFVRKHSQTLQEKGIDTRQYSVVTLLAGSTNSDNAIQSFKVGNWRIYAQLTPEQSTEYDENMKKIKDELNRKAYLEMVGSSLFPQDEQKRKRKSVYKETKDELQVITSVLFSMVAVATAIWWAGVTMSFNAMFGGGAECSTNSFNPLNNVLKNADVDRSVMKERPGLGTSSLSAFPKSSTSLREGDRLQHFGNSSPVAHHTGPFGMEAMRTEVGRLAPAASSSSSAWAHEFSGNQHHDIQRDLLERSFNQQHRNLSKSNWNEEYSQQQRGVSPGTSASPASLSHAASPSSSMYMQSPYMPISPSFAGTTQQTAPVNEAEENAKWDEQFDKMNEEISKKAAAVSEQSTATKEEDIQEQFKQTLRDEGLDVDNNQDYLAEFENVWNTQYAPHEDTSNKNLASWEKQFNMEMNNARESIENDLIENQATSNPNQSVQTYQFETTNQYMESADPFAEGQRLLKEGGPLSEPALAFEAAARQSPHNAKAWLWLGYTHAMDEKEEAAIKALERCLNEDANELEAMIPLAISYTNEGDDNAATLTLEKWITRKYPSTLTPDTGTSTASNWPWATHQRVIDSFLNIARTQFSSTDKLDPDVQVGLGVLSYATSNYDQAQDCFKTALSMRPDDWLLWNRLGATLANGGNSESAIEAYTKALELRPTFTRAIHNLGVSCLNIGCYKEAVDHLLSAIALQQASNDRSINESQSLWQTLRRSLFAMDRHDLAAIAQPDTMESIALQSDENAKVTMRLTFKDNIVMPDGRFQITFTTNSSAIEFVDRARKFKIECVAANETIPLLRDGMRRTESSSSKLGSQSSCYSMPPPATQIQTQFSQSYKLSQQATPPASQKRKRGDEISLREADSTDNIDIDINNDKLLTESIMRVIHEPDFVKLVDRLRSVDALRLTPRSDY</sequence>
<comment type="caution">
    <text evidence="11">The sequence shown here is derived from an EMBL/GenBank/DDBJ whole genome shotgun (WGS) entry which is preliminary data.</text>
</comment>
<comment type="similarity">
    <text evidence="3">Belongs to the peroxisomal targeting signal receptor family.</text>
</comment>
<proteinExistence type="inferred from homology"/>
<feature type="repeat" description="TPR" evidence="8">
    <location>
        <begin position="633"/>
        <end position="666"/>
    </location>
</feature>
<evidence type="ECO:0000256" key="6">
    <source>
        <dbReference type="ARBA" id="ARBA00022803"/>
    </source>
</evidence>
<keyword evidence="4" id="KW-0963">Cytoplasm</keyword>
<dbReference type="InterPro" id="IPR019734">
    <property type="entry name" value="TPR_rpt"/>
</dbReference>
<evidence type="ECO:0000256" key="9">
    <source>
        <dbReference type="SAM" id="MobiDB-lite"/>
    </source>
</evidence>